<dbReference type="Gene3D" id="3.40.50.300">
    <property type="entry name" value="P-loop containing nucleotide triphosphate hydrolases"/>
    <property type="match status" value="1"/>
</dbReference>
<name>A0ABY5DU71_9ACTN</name>
<keyword evidence="2" id="KW-1185">Reference proteome</keyword>
<evidence type="ECO:0000313" key="1">
    <source>
        <dbReference type="EMBL" id="UTI64367.1"/>
    </source>
</evidence>
<proteinExistence type="predicted"/>
<sequence length="83" mass="9153">MNLLVRFFDPASGRIPMAGVDLWEMRHRSLRRQVAMVLQGPFADGELLASDGFYASLYNRQMDIADHDALSRVADTTPGGADA</sequence>
<dbReference type="Proteomes" id="UP001056035">
    <property type="component" value="Chromosome"/>
</dbReference>
<dbReference type="SUPFAM" id="SSF52540">
    <property type="entry name" value="P-loop containing nucleoside triphosphate hydrolases"/>
    <property type="match status" value="1"/>
</dbReference>
<gene>
    <name evidence="1" type="ORF">NBH00_23895</name>
</gene>
<reference evidence="1 2" key="1">
    <citation type="submission" date="2022-06" db="EMBL/GenBank/DDBJ databases">
        <title>Paraconexibacter antarcticus.</title>
        <authorList>
            <person name="Kim C.S."/>
        </authorList>
    </citation>
    <scope>NUCLEOTIDE SEQUENCE [LARGE SCALE GENOMIC DNA]</scope>
    <source>
        <strain evidence="1 2">02-257</strain>
    </source>
</reference>
<evidence type="ECO:0000313" key="2">
    <source>
        <dbReference type="Proteomes" id="UP001056035"/>
    </source>
</evidence>
<dbReference type="InterPro" id="IPR027417">
    <property type="entry name" value="P-loop_NTPase"/>
</dbReference>
<organism evidence="1 2">
    <name type="scientific">Paraconexibacter antarcticus</name>
    <dbReference type="NCBI Taxonomy" id="2949664"/>
    <lineage>
        <taxon>Bacteria</taxon>
        <taxon>Bacillati</taxon>
        <taxon>Actinomycetota</taxon>
        <taxon>Thermoleophilia</taxon>
        <taxon>Solirubrobacterales</taxon>
        <taxon>Paraconexibacteraceae</taxon>
        <taxon>Paraconexibacter</taxon>
    </lineage>
</organism>
<accession>A0ABY5DU71</accession>
<dbReference type="EMBL" id="CP098502">
    <property type="protein sequence ID" value="UTI64367.1"/>
    <property type="molecule type" value="Genomic_DNA"/>
</dbReference>
<protein>
    <submittedName>
        <fullName evidence="1">Uncharacterized protein</fullName>
    </submittedName>
</protein>